<name>A0A498JIM2_MALDO</name>
<sequence>GRVVTFHIIAPYGFATFQVSVNTAQFGVLVDIPGRGVSIWYQSHSAVRCECVDEDVGPLRGHEAFWELTGCLCKSNPRMGDPLGSSRVSSQKQKCEGVVGAQSGQYHTTAELSPGCGGGRDRDRDVTRWCLPAIWPSPRLETIFRLFSTLWTFRLEMA</sequence>
<gene>
    <name evidence="1" type="ORF">DVH24_014179</name>
</gene>
<evidence type="ECO:0000313" key="2">
    <source>
        <dbReference type="Proteomes" id="UP000290289"/>
    </source>
</evidence>
<feature type="non-terminal residue" evidence="1">
    <location>
        <position position="1"/>
    </location>
</feature>
<proteinExistence type="predicted"/>
<accession>A0A498JIM2</accession>
<evidence type="ECO:0000313" key="1">
    <source>
        <dbReference type="EMBL" id="RXH93603.1"/>
    </source>
</evidence>
<dbReference type="Proteomes" id="UP000290289">
    <property type="component" value="Chromosome 7"/>
</dbReference>
<dbReference type="AlphaFoldDB" id="A0A498JIM2"/>
<protein>
    <submittedName>
        <fullName evidence="1">Uncharacterized protein</fullName>
    </submittedName>
</protein>
<dbReference type="EMBL" id="RDQH01000333">
    <property type="protein sequence ID" value="RXH93603.1"/>
    <property type="molecule type" value="Genomic_DNA"/>
</dbReference>
<reference evidence="1 2" key="1">
    <citation type="submission" date="2018-10" db="EMBL/GenBank/DDBJ databases">
        <title>A high-quality apple genome assembly.</title>
        <authorList>
            <person name="Hu J."/>
        </authorList>
    </citation>
    <scope>NUCLEOTIDE SEQUENCE [LARGE SCALE GENOMIC DNA]</scope>
    <source>
        <strain evidence="2">cv. HFTH1</strain>
        <tissue evidence="1">Young leaf</tissue>
    </source>
</reference>
<organism evidence="1 2">
    <name type="scientific">Malus domestica</name>
    <name type="common">Apple</name>
    <name type="synonym">Pyrus malus</name>
    <dbReference type="NCBI Taxonomy" id="3750"/>
    <lineage>
        <taxon>Eukaryota</taxon>
        <taxon>Viridiplantae</taxon>
        <taxon>Streptophyta</taxon>
        <taxon>Embryophyta</taxon>
        <taxon>Tracheophyta</taxon>
        <taxon>Spermatophyta</taxon>
        <taxon>Magnoliopsida</taxon>
        <taxon>eudicotyledons</taxon>
        <taxon>Gunneridae</taxon>
        <taxon>Pentapetalae</taxon>
        <taxon>rosids</taxon>
        <taxon>fabids</taxon>
        <taxon>Rosales</taxon>
        <taxon>Rosaceae</taxon>
        <taxon>Amygdaloideae</taxon>
        <taxon>Maleae</taxon>
        <taxon>Malus</taxon>
    </lineage>
</organism>
<keyword evidence="2" id="KW-1185">Reference proteome</keyword>
<comment type="caution">
    <text evidence="1">The sequence shown here is derived from an EMBL/GenBank/DDBJ whole genome shotgun (WGS) entry which is preliminary data.</text>
</comment>